<accession>A0AAD5SUX1</accession>
<reference evidence="2" key="1">
    <citation type="submission" date="2020-05" db="EMBL/GenBank/DDBJ databases">
        <title>Phylogenomic resolution of chytrid fungi.</title>
        <authorList>
            <person name="Stajich J.E."/>
            <person name="Amses K."/>
            <person name="Simmons R."/>
            <person name="Seto K."/>
            <person name="Myers J."/>
            <person name="Bonds A."/>
            <person name="Quandt C.A."/>
            <person name="Barry K."/>
            <person name="Liu P."/>
            <person name="Grigoriev I."/>
            <person name="Longcore J.E."/>
            <person name="James T.Y."/>
        </authorList>
    </citation>
    <scope>NUCLEOTIDE SEQUENCE</scope>
    <source>
        <strain evidence="2">JEL0513</strain>
    </source>
</reference>
<feature type="compositionally biased region" description="Basic and acidic residues" evidence="1">
    <location>
        <begin position="26"/>
        <end position="36"/>
    </location>
</feature>
<sequence length="641" mass="66160">MRVLRKRVESDSSSHSATSDSDDEVDGRQEQNEAKQRMGNTSIASSSSASVSHDSSATTVVPDVVPGAGAGVVNTTRHHPNTALNNNGNGNGNSTSGLGGRSFARVGAAKRTPPSPSPSSSSSFPFVGLALGRPEPIKTNLRSMLVAASSSSSDCGSEVMMDCETEPESEPTNDRAPAAALSSPMIVATPLQLPTAKRSISRVATLIKREARPFDEELAHENATMSFLNRIHPLFLDANSAAAAASSATSASPMVSASSSNSSAHIGLALAQLDEVLIMDEIPSLPRTIPIPNRDVRDPASYASHTSKLNPENLMYRTNYETASPILSPSHMQITTGLFPTHISPILTQKTKRKMSGGSESDRYEPYKRRNTTSVSVTPRTYSATMTNAPSSINAQPSSSSSQPHQQQQQQQQSLLSSLPSNISDTTVNVLGASSASAPLPASPSASSASMFMSPRGIPMSMPSSPNVNWNVGLPASNARVRAAIATGNNGCGGSAENPFLSGNSNGSGSGGSAMQGFMLQQPLLPGPLMGLMMSGHMGSPYMRRSTSASSAGSNYERGGNSMFGTSGANGFIGNANIVPGSPRVGVVFGGGANLVVASPRAAKEAGGSSSPAIASAPGTAYGQLLNLGGFVSDMNQLKFS</sequence>
<keyword evidence="3" id="KW-1185">Reference proteome</keyword>
<dbReference type="EMBL" id="JADGJH010001740">
    <property type="protein sequence ID" value="KAJ3110353.1"/>
    <property type="molecule type" value="Genomic_DNA"/>
</dbReference>
<dbReference type="Proteomes" id="UP001211907">
    <property type="component" value="Unassembled WGS sequence"/>
</dbReference>
<feature type="compositionally biased region" description="Low complexity" evidence="1">
    <location>
        <begin position="396"/>
        <end position="416"/>
    </location>
</feature>
<proteinExistence type="predicted"/>
<comment type="caution">
    <text evidence="2">The sequence shown here is derived from an EMBL/GenBank/DDBJ whole genome shotgun (WGS) entry which is preliminary data.</text>
</comment>
<organism evidence="2 3">
    <name type="scientific">Physocladia obscura</name>
    <dbReference type="NCBI Taxonomy" id="109957"/>
    <lineage>
        <taxon>Eukaryota</taxon>
        <taxon>Fungi</taxon>
        <taxon>Fungi incertae sedis</taxon>
        <taxon>Chytridiomycota</taxon>
        <taxon>Chytridiomycota incertae sedis</taxon>
        <taxon>Chytridiomycetes</taxon>
        <taxon>Chytridiales</taxon>
        <taxon>Chytriomycetaceae</taxon>
        <taxon>Physocladia</taxon>
    </lineage>
</organism>
<feature type="region of interest" description="Disordered" evidence="1">
    <location>
        <begin position="1"/>
        <end position="101"/>
    </location>
</feature>
<evidence type="ECO:0000256" key="1">
    <source>
        <dbReference type="SAM" id="MobiDB-lite"/>
    </source>
</evidence>
<dbReference type="AlphaFoldDB" id="A0AAD5SUX1"/>
<feature type="compositionally biased region" description="Basic and acidic residues" evidence="1">
    <location>
        <begin position="1"/>
        <end position="12"/>
    </location>
</feature>
<name>A0AAD5SUX1_9FUNG</name>
<feature type="compositionally biased region" description="Polar residues" evidence="1">
    <location>
        <begin position="372"/>
        <end position="395"/>
    </location>
</feature>
<feature type="region of interest" description="Disordered" evidence="1">
    <location>
        <begin position="346"/>
        <end position="416"/>
    </location>
</feature>
<gene>
    <name evidence="2" type="ORF">HK100_003072</name>
</gene>
<evidence type="ECO:0000313" key="3">
    <source>
        <dbReference type="Proteomes" id="UP001211907"/>
    </source>
</evidence>
<feature type="compositionally biased region" description="Low complexity" evidence="1">
    <location>
        <begin position="41"/>
        <end position="96"/>
    </location>
</feature>
<evidence type="ECO:0000313" key="2">
    <source>
        <dbReference type="EMBL" id="KAJ3110353.1"/>
    </source>
</evidence>
<protein>
    <submittedName>
        <fullName evidence="2">Uncharacterized protein</fullName>
    </submittedName>
</protein>